<protein>
    <recommendedName>
        <fullName evidence="1">Tryptophan synthase beta chain-like PALP domain-containing protein</fullName>
    </recommendedName>
</protein>
<sequence length="88" mass="9558">FTVAEGIAVTKPVRGKQILDAVRKSGGYFIIVEENEIAEALNEMSRKGLYIEPTSAAAIAGLKKYIQNDNPEELIVSVLTGHGLKSRE</sequence>
<dbReference type="AlphaFoldDB" id="X0X0Z5"/>
<evidence type="ECO:0000313" key="2">
    <source>
        <dbReference type="EMBL" id="GAG29097.1"/>
    </source>
</evidence>
<feature type="non-terminal residue" evidence="2">
    <location>
        <position position="1"/>
    </location>
</feature>
<feature type="domain" description="Tryptophan synthase beta chain-like PALP" evidence="1">
    <location>
        <begin position="2"/>
        <end position="81"/>
    </location>
</feature>
<dbReference type="InterPro" id="IPR036052">
    <property type="entry name" value="TrpB-like_PALP_sf"/>
</dbReference>
<reference evidence="2" key="1">
    <citation type="journal article" date="2014" name="Front. Microbiol.">
        <title>High frequency of phylogenetically diverse reductive dehalogenase-homologous genes in deep subseafloor sedimentary metagenomes.</title>
        <authorList>
            <person name="Kawai M."/>
            <person name="Futagami T."/>
            <person name="Toyoda A."/>
            <person name="Takaki Y."/>
            <person name="Nishi S."/>
            <person name="Hori S."/>
            <person name="Arai W."/>
            <person name="Tsubouchi T."/>
            <person name="Morono Y."/>
            <person name="Uchiyama I."/>
            <person name="Ito T."/>
            <person name="Fujiyama A."/>
            <person name="Inagaki F."/>
            <person name="Takami H."/>
        </authorList>
    </citation>
    <scope>NUCLEOTIDE SEQUENCE</scope>
    <source>
        <strain evidence="2">Expedition CK06-06</strain>
    </source>
</reference>
<dbReference type="Pfam" id="PF00291">
    <property type="entry name" value="PALP"/>
    <property type="match status" value="1"/>
</dbReference>
<organism evidence="2">
    <name type="scientific">marine sediment metagenome</name>
    <dbReference type="NCBI Taxonomy" id="412755"/>
    <lineage>
        <taxon>unclassified sequences</taxon>
        <taxon>metagenomes</taxon>
        <taxon>ecological metagenomes</taxon>
    </lineage>
</organism>
<dbReference type="InterPro" id="IPR001926">
    <property type="entry name" value="TrpB-like_PALP"/>
</dbReference>
<dbReference type="EMBL" id="BARS01046369">
    <property type="protein sequence ID" value="GAG29097.1"/>
    <property type="molecule type" value="Genomic_DNA"/>
</dbReference>
<name>X0X0Z5_9ZZZZ</name>
<gene>
    <name evidence="2" type="ORF">S01H1_69808</name>
</gene>
<proteinExistence type="predicted"/>
<evidence type="ECO:0000259" key="1">
    <source>
        <dbReference type="Pfam" id="PF00291"/>
    </source>
</evidence>
<comment type="caution">
    <text evidence="2">The sequence shown here is derived from an EMBL/GenBank/DDBJ whole genome shotgun (WGS) entry which is preliminary data.</text>
</comment>
<dbReference type="SUPFAM" id="SSF53686">
    <property type="entry name" value="Tryptophan synthase beta subunit-like PLP-dependent enzymes"/>
    <property type="match status" value="1"/>
</dbReference>
<accession>X0X0Z5</accession>
<dbReference type="Gene3D" id="3.40.50.1100">
    <property type="match status" value="1"/>
</dbReference>